<dbReference type="RefSeq" id="WP_073571668.1">
    <property type="nucleotide sequence ID" value="NZ_FRXN01000002.1"/>
</dbReference>
<evidence type="ECO:0000256" key="1">
    <source>
        <dbReference type="SAM" id="SignalP"/>
    </source>
</evidence>
<dbReference type="Proteomes" id="UP000184609">
    <property type="component" value="Unassembled WGS sequence"/>
</dbReference>
<proteinExistence type="predicted"/>
<evidence type="ECO:0008006" key="4">
    <source>
        <dbReference type="Google" id="ProtNLM"/>
    </source>
</evidence>
<keyword evidence="3" id="KW-1185">Reference proteome</keyword>
<feature type="chain" id="PRO_5012636170" description="Transglutaminase-like superfamily protein" evidence="1">
    <location>
        <begin position="25"/>
        <end position="278"/>
    </location>
</feature>
<feature type="signal peptide" evidence="1">
    <location>
        <begin position="1"/>
        <end position="24"/>
    </location>
</feature>
<dbReference type="EMBL" id="FRXN01000002">
    <property type="protein sequence ID" value="SHO62286.1"/>
    <property type="molecule type" value="Genomic_DNA"/>
</dbReference>
<dbReference type="OrthoDB" id="1418365at2"/>
<reference evidence="3" key="1">
    <citation type="submission" date="2016-12" db="EMBL/GenBank/DDBJ databases">
        <authorList>
            <person name="Varghese N."/>
            <person name="Submissions S."/>
        </authorList>
    </citation>
    <scope>NUCLEOTIDE SEQUENCE [LARGE SCALE GENOMIC DNA]</scope>
    <source>
        <strain evidence="3">DSM 25035</strain>
    </source>
</reference>
<evidence type="ECO:0000313" key="3">
    <source>
        <dbReference type="Proteomes" id="UP000184609"/>
    </source>
</evidence>
<organism evidence="2 3">
    <name type="scientific">Algoriphagus zhangzhouensis</name>
    <dbReference type="NCBI Taxonomy" id="1073327"/>
    <lineage>
        <taxon>Bacteria</taxon>
        <taxon>Pseudomonadati</taxon>
        <taxon>Bacteroidota</taxon>
        <taxon>Cytophagia</taxon>
        <taxon>Cytophagales</taxon>
        <taxon>Cyclobacteriaceae</taxon>
        <taxon>Algoriphagus</taxon>
    </lineage>
</organism>
<protein>
    <recommendedName>
        <fullName evidence="4">Transglutaminase-like superfamily protein</fullName>
    </recommendedName>
</protein>
<sequence>MFKTFTLVGIFMILGLLASGQTMPVNLDDLKFDSPTEQAYWEHHTVSQDHLSLFRAVHASESQDSKKWDELISVLDKKFEKKGKSENFIRTIFEKSHQNLFKSYEKHATFNQMLNDGRFDCVSGTATLGMLLDRYGFEYDIIETDYHVFLVVNHEEKPILLESTLRVGGMITSPSEVEKYIQAYLPEEKGNYLNLNQRIGSPDILDSEKTIFRKVSLSQLAGLQYYNDAIMHFNEQAYRVAASQLEKAHNLYDSDRIEGLKDLAIDQAYKNLGVDLKK</sequence>
<name>A0A1M7ZC66_9BACT</name>
<evidence type="ECO:0000313" key="2">
    <source>
        <dbReference type="EMBL" id="SHO62286.1"/>
    </source>
</evidence>
<dbReference type="STRING" id="1073327.SAMN04488108_2058"/>
<keyword evidence="1" id="KW-0732">Signal</keyword>
<gene>
    <name evidence="2" type="ORF">SAMN04488108_2058</name>
</gene>
<dbReference type="AlphaFoldDB" id="A0A1M7ZC66"/>
<accession>A0A1M7ZC66</accession>